<accession>A0A9Q3VUA3</accession>
<sequence length="191" mass="21240">MNAVVRAWRSVWSRWTLLAVVCLLLTMDAYGVSFFGSGRIDPKRVGDLGEWFAGAATAGAVIMAASGLRRDRIESELARDRRERAATGEVYSWVELRQLRPGRKTPVLLVVNRTTSPIYDWKVTLIGCRHRPVSHETHGPLLPEARVIELDEDDLAHPTASSPVKTMVSFTSSVGKRLKRDSSGLLTEVEQ</sequence>
<comment type="caution">
    <text evidence="2">The sequence shown here is derived from an EMBL/GenBank/DDBJ whole genome shotgun (WGS) entry which is preliminary data.</text>
</comment>
<reference evidence="2" key="1">
    <citation type="submission" date="2021-12" db="EMBL/GenBank/DDBJ databases">
        <authorList>
            <person name="Lee J.-H."/>
            <person name="Kim S.-B."/>
        </authorList>
    </citation>
    <scope>NUCLEOTIDE SEQUENCE</scope>
    <source>
        <strain evidence="2">NR30</strain>
    </source>
</reference>
<organism evidence="2 3">
    <name type="scientific">Streptomyces guryensis</name>
    <dbReference type="NCBI Taxonomy" id="2886947"/>
    <lineage>
        <taxon>Bacteria</taxon>
        <taxon>Bacillati</taxon>
        <taxon>Actinomycetota</taxon>
        <taxon>Actinomycetes</taxon>
        <taxon>Kitasatosporales</taxon>
        <taxon>Streptomycetaceae</taxon>
        <taxon>Streptomyces</taxon>
    </lineage>
</organism>
<evidence type="ECO:0000256" key="1">
    <source>
        <dbReference type="SAM" id="Phobius"/>
    </source>
</evidence>
<evidence type="ECO:0000313" key="3">
    <source>
        <dbReference type="Proteomes" id="UP001108029"/>
    </source>
</evidence>
<feature type="transmembrane region" description="Helical" evidence="1">
    <location>
        <begin position="51"/>
        <end position="68"/>
    </location>
</feature>
<evidence type="ECO:0000313" key="2">
    <source>
        <dbReference type="EMBL" id="MCD9878581.1"/>
    </source>
</evidence>
<proteinExistence type="predicted"/>
<dbReference type="AlphaFoldDB" id="A0A9Q3VUA3"/>
<keyword evidence="1" id="KW-1133">Transmembrane helix</keyword>
<protein>
    <submittedName>
        <fullName evidence="2">Uncharacterized protein</fullName>
    </submittedName>
</protein>
<keyword evidence="1" id="KW-0812">Transmembrane</keyword>
<dbReference type="EMBL" id="JAJSBI010000022">
    <property type="protein sequence ID" value="MCD9878581.1"/>
    <property type="molecule type" value="Genomic_DNA"/>
</dbReference>
<name>A0A9Q3VUA3_9ACTN</name>
<gene>
    <name evidence="2" type="ORF">LJ657_34215</name>
</gene>
<keyword evidence="1" id="KW-0472">Membrane</keyword>
<dbReference type="RefSeq" id="WP_232652794.1">
    <property type="nucleotide sequence ID" value="NZ_JAJSBI010000022.1"/>
</dbReference>
<keyword evidence="3" id="KW-1185">Reference proteome</keyword>
<dbReference type="Proteomes" id="UP001108029">
    <property type="component" value="Unassembled WGS sequence"/>
</dbReference>